<dbReference type="OMA" id="MIDNTPA"/>
<feature type="signal peptide" evidence="2">
    <location>
        <begin position="1"/>
        <end position="16"/>
    </location>
</feature>
<reference evidence="3" key="2">
    <citation type="submission" date="2022-06" db="UniProtKB">
        <authorList>
            <consortium name="EnsemblMetazoa"/>
        </authorList>
    </citation>
    <scope>IDENTIFICATION</scope>
</reference>
<dbReference type="PANTHER" id="PTHR21523:SF37">
    <property type="entry name" value="MLT-TEN (MLT-10) RELATED"/>
    <property type="match status" value="1"/>
</dbReference>
<keyword evidence="4" id="KW-1185">Reference proteome</keyword>
<keyword evidence="1" id="KW-1133">Transmembrane helix</keyword>
<dbReference type="EMBL" id="CMVM020000482">
    <property type="status" value="NOT_ANNOTATED_CDS"/>
    <property type="molecule type" value="Genomic_DNA"/>
</dbReference>
<keyword evidence="1" id="KW-0812">Transmembrane</keyword>
<proteinExistence type="predicted"/>
<dbReference type="InterPro" id="IPR006954">
    <property type="entry name" value="Mlt-10-like"/>
</dbReference>
<sequence>MFHIVVLFSLILFVKMISVENSEEEISYSLKKHLYDGNKIVLPLSKNASVQLLNHWIQQATSGFMAAFARKRMESLSSRNNEKFHHCSKEANSIIKHAKCIVDLLMLKKIERIKIHQFGNTKREYKMPKNFSIRKIKLRKPDQKIDRNRKYLPNVDQWIGAFHLLRHKRAVEKPKQMIKRVNKDSYQLLTDKDTMTALGMIIRGAKKTLQKLKHRKIFKPWSVTISEIRHLAMQMKKRKELLNMFRTKAQNNGINSSYFEKFLIDSKEEKIPRKNDRMQLAKSFSKLLREAVQIVLSLSNQSSPNLHNKTIRIASPRFFSILPDDNAQNTMNLLSPSILSLHNEGKDLESKLSMSRMLGTSKLINEQDQNELLELIAEASGLTDAAQQIHQKFEMENNNMHHVKGIDGQPLYFTKQNVSELYGKIEGDKVDTFEKLYKTLNKRQIGKMNVTGYAVLNKRQLKLIYGQQSPYYHPIALKRLSKLLEPSDRLRKSLEIDLKKLAESEDFGLRKVHKRQKRSLFFSPFVLSPFISDAENLSQPIVLSPIVLSPVVLSPAILGPFILSPWIFNPVLLSPRILAPFILNPFIFSPLVLSPLALHPFILSPGIFNPLILSPLTLSPFILSPQVATPIILSPMILNPLIFNPMVLSPIILSPFLLSPLVYSPQCLFALLISPHILSPLVQSPLSNSTIFLSPSILS</sequence>
<keyword evidence="1" id="KW-0472">Membrane</keyword>
<dbReference type="PANTHER" id="PTHR21523">
    <property type="match status" value="1"/>
</dbReference>
<organism evidence="3 4">
    <name type="scientific">Onchocerca volvulus</name>
    <dbReference type="NCBI Taxonomy" id="6282"/>
    <lineage>
        <taxon>Eukaryota</taxon>
        <taxon>Metazoa</taxon>
        <taxon>Ecdysozoa</taxon>
        <taxon>Nematoda</taxon>
        <taxon>Chromadorea</taxon>
        <taxon>Rhabditida</taxon>
        <taxon>Spirurina</taxon>
        <taxon>Spiruromorpha</taxon>
        <taxon>Filarioidea</taxon>
        <taxon>Onchocercidae</taxon>
        <taxon>Onchocerca</taxon>
    </lineage>
</organism>
<feature type="transmembrane region" description="Helical" evidence="1">
    <location>
        <begin position="546"/>
        <end position="569"/>
    </location>
</feature>
<accession>A0A8R1TMI3</accession>
<dbReference type="Proteomes" id="UP000024404">
    <property type="component" value="Unassembled WGS sequence"/>
</dbReference>
<feature type="chain" id="PRO_5035724429" evidence="2">
    <location>
        <begin position="17"/>
        <end position="699"/>
    </location>
</feature>
<dbReference type="Pfam" id="PF04870">
    <property type="entry name" value="Moulting_cycle"/>
    <property type="match status" value="1"/>
</dbReference>
<keyword evidence="2" id="KW-0732">Signal</keyword>
<feature type="transmembrane region" description="Helical" evidence="1">
    <location>
        <begin position="622"/>
        <end position="643"/>
    </location>
</feature>
<feature type="transmembrane region" description="Helical" evidence="1">
    <location>
        <begin position="581"/>
        <end position="602"/>
    </location>
</feature>
<protein>
    <submittedName>
        <fullName evidence="3">Uncharacterized protein</fullName>
    </submittedName>
</protein>
<evidence type="ECO:0000256" key="2">
    <source>
        <dbReference type="SAM" id="SignalP"/>
    </source>
</evidence>
<evidence type="ECO:0000313" key="4">
    <source>
        <dbReference type="Proteomes" id="UP000024404"/>
    </source>
</evidence>
<name>A0A8R1TMI3_ONCVO</name>
<dbReference type="EnsemblMetazoa" id="OVOC12478.1">
    <property type="protein sequence ID" value="OVOC12478.1"/>
    <property type="gene ID" value="WBGene00249287"/>
</dbReference>
<reference evidence="4" key="1">
    <citation type="submission" date="2013-10" db="EMBL/GenBank/DDBJ databases">
        <title>Genome sequencing of Onchocerca volvulus.</title>
        <authorList>
            <person name="Cotton J."/>
            <person name="Tsai J."/>
            <person name="Stanley E."/>
            <person name="Tracey A."/>
            <person name="Holroyd N."/>
            <person name="Lustigman S."/>
            <person name="Berriman M."/>
        </authorList>
    </citation>
    <scope>NUCLEOTIDE SEQUENCE</scope>
</reference>
<evidence type="ECO:0000256" key="1">
    <source>
        <dbReference type="SAM" id="Phobius"/>
    </source>
</evidence>
<evidence type="ECO:0000313" key="3">
    <source>
        <dbReference type="EnsemblMetazoa" id="OVOC12478.1"/>
    </source>
</evidence>
<dbReference type="AlphaFoldDB" id="A0A8R1TMI3"/>